<protein>
    <submittedName>
        <fullName evidence="1">Uncharacterized protein</fullName>
    </submittedName>
</protein>
<reference evidence="1 2" key="1">
    <citation type="journal article" date="2012" name="PLoS Pathog.">
        <title>The genome of the obligate intracellular parasite Trachipleistophora hominis: new insights into microsporidian genome dynamics and reductive evolution.</title>
        <authorList>
            <person name="Heinz E."/>
            <person name="Williams T.A."/>
            <person name="Nakjang S."/>
            <person name="Noel C.J."/>
            <person name="Swan D.C."/>
            <person name="Goldberg A.V."/>
            <person name="Harris S.R."/>
            <person name="Weinmaier T."/>
            <person name="Markert S."/>
            <person name="Becher D."/>
            <person name="Bernhardt J."/>
            <person name="Dagan T."/>
            <person name="Hacker C."/>
            <person name="Lucocq J.M."/>
            <person name="Schweder T."/>
            <person name="Rattei T."/>
            <person name="Hall N."/>
            <person name="Hirt R.P."/>
            <person name="Embley T.M."/>
        </authorList>
    </citation>
    <scope>NUCLEOTIDE SEQUENCE [LARGE SCALE GENOMIC DNA]</scope>
</reference>
<gene>
    <name evidence="1" type="ORF">THOM_2467</name>
</gene>
<accession>L7JSZ6</accession>
<organism evidence="1 2">
    <name type="scientific">Trachipleistophora hominis</name>
    <name type="common">Microsporidian parasite</name>
    <dbReference type="NCBI Taxonomy" id="72359"/>
    <lineage>
        <taxon>Eukaryota</taxon>
        <taxon>Fungi</taxon>
        <taxon>Fungi incertae sedis</taxon>
        <taxon>Microsporidia</taxon>
        <taxon>Pleistophoridae</taxon>
        <taxon>Trachipleistophora</taxon>
    </lineage>
</organism>
<name>L7JSZ6_TRAHO</name>
<proteinExistence type="predicted"/>
<sequence length="58" mass="6644">MSFWKCGITNIAGIKIADDVVVNGINFVLVREKKLRNFWMSCIFEGYLSFIKGKLNSK</sequence>
<dbReference type="InParanoid" id="L7JSZ6"/>
<dbReference type="Proteomes" id="UP000011185">
    <property type="component" value="Unassembled WGS sequence"/>
</dbReference>
<dbReference type="HOGENOM" id="CLU_2980755_0_0_1"/>
<evidence type="ECO:0000313" key="1">
    <source>
        <dbReference type="EMBL" id="ELQ74554.1"/>
    </source>
</evidence>
<dbReference type="VEuPathDB" id="MicrosporidiaDB:THOM_2467"/>
<keyword evidence="2" id="KW-1185">Reference proteome</keyword>
<dbReference type="EMBL" id="JH994035">
    <property type="protein sequence ID" value="ELQ74554.1"/>
    <property type="molecule type" value="Genomic_DNA"/>
</dbReference>
<evidence type="ECO:0000313" key="2">
    <source>
        <dbReference type="Proteomes" id="UP000011185"/>
    </source>
</evidence>
<dbReference type="AlphaFoldDB" id="L7JSZ6"/>